<name>A0ABN2I5Q2_9ACTN</name>
<gene>
    <name evidence="2" type="ORF">GCM10009765_55480</name>
</gene>
<proteinExistence type="predicted"/>
<evidence type="ECO:0000313" key="2">
    <source>
        <dbReference type="EMBL" id="GAA1698939.1"/>
    </source>
</evidence>
<dbReference type="Proteomes" id="UP001500618">
    <property type="component" value="Unassembled WGS sequence"/>
</dbReference>
<reference evidence="2 3" key="1">
    <citation type="journal article" date="2019" name="Int. J. Syst. Evol. Microbiol.">
        <title>The Global Catalogue of Microorganisms (GCM) 10K type strain sequencing project: providing services to taxonomists for standard genome sequencing and annotation.</title>
        <authorList>
            <consortium name="The Broad Institute Genomics Platform"/>
            <consortium name="The Broad Institute Genome Sequencing Center for Infectious Disease"/>
            <person name="Wu L."/>
            <person name="Ma J."/>
        </authorList>
    </citation>
    <scope>NUCLEOTIDE SEQUENCE [LARGE SCALE GENOMIC DNA]</scope>
    <source>
        <strain evidence="2 3">JCM 14718</strain>
    </source>
</reference>
<keyword evidence="3" id="KW-1185">Reference proteome</keyword>
<organism evidence="2 3">
    <name type="scientific">Fodinicola feengrottensis</name>
    <dbReference type="NCBI Taxonomy" id="435914"/>
    <lineage>
        <taxon>Bacteria</taxon>
        <taxon>Bacillati</taxon>
        <taxon>Actinomycetota</taxon>
        <taxon>Actinomycetes</taxon>
        <taxon>Mycobacteriales</taxon>
        <taxon>Fodinicola</taxon>
    </lineage>
</organism>
<feature type="signal peptide" evidence="1">
    <location>
        <begin position="1"/>
        <end position="29"/>
    </location>
</feature>
<dbReference type="PROSITE" id="PS51257">
    <property type="entry name" value="PROKAR_LIPOPROTEIN"/>
    <property type="match status" value="1"/>
</dbReference>
<comment type="caution">
    <text evidence="2">The sequence shown here is derived from an EMBL/GenBank/DDBJ whole genome shotgun (WGS) entry which is preliminary data.</text>
</comment>
<keyword evidence="1" id="KW-0732">Signal</keyword>
<accession>A0ABN2I5Q2</accession>
<feature type="chain" id="PRO_5047164765" description="Lipoprotein" evidence="1">
    <location>
        <begin position="30"/>
        <end position="147"/>
    </location>
</feature>
<protein>
    <recommendedName>
        <fullName evidence="4">Lipoprotein</fullName>
    </recommendedName>
</protein>
<evidence type="ECO:0000256" key="1">
    <source>
        <dbReference type="SAM" id="SignalP"/>
    </source>
</evidence>
<evidence type="ECO:0000313" key="3">
    <source>
        <dbReference type="Proteomes" id="UP001500618"/>
    </source>
</evidence>
<evidence type="ECO:0008006" key="4">
    <source>
        <dbReference type="Google" id="ProtNLM"/>
    </source>
</evidence>
<sequence length="147" mass="15701">MFIRKAVTALALLAACSMLTFTIPTSADAAQISHVSAQVAPNRVVNHQGKASIVGLTLDDNAVGKANAIGAITELSFKGHFNFRGPGGYNENEPPRGEKQYSANQGELVEFIPPKNAPTGSFWCVTLYQFNSPGNYTTLDDNCVKVP</sequence>
<dbReference type="EMBL" id="BAAANY010000021">
    <property type="protein sequence ID" value="GAA1698939.1"/>
    <property type="molecule type" value="Genomic_DNA"/>
</dbReference>